<feature type="domain" description="Legume lectin" evidence="4">
    <location>
        <begin position="31"/>
        <end position="256"/>
    </location>
</feature>
<gene>
    <name evidence="5" type="ORF">SASPL_114598</name>
</gene>
<organism evidence="5">
    <name type="scientific">Salvia splendens</name>
    <name type="common">Scarlet sage</name>
    <dbReference type="NCBI Taxonomy" id="180675"/>
    <lineage>
        <taxon>Eukaryota</taxon>
        <taxon>Viridiplantae</taxon>
        <taxon>Streptophyta</taxon>
        <taxon>Embryophyta</taxon>
        <taxon>Tracheophyta</taxon>
        <taxon>Spermatophyta</taxon>
        <taxon>Magnoliopsida</taxon>
        <taxon>eudicotyledons</taxon>
        <taxon>Gunneridae</taxon>
        <taxon>Pentapetalae</taxon>
        <taxon>asterids</taxon>
        <taxon>lamiids</taxon>
        <taxon>Lamiales</taxon>
        <taxon>Lamiaceae</taxon>
        <taxon>Nepetoideae</taxon>
        <taxon>Mentheae</taxon>
        <taxon>Salviinae</taxon>
        <taxon>Salvia</taxon>
        <taxon>Salvia subgen. Calosphace</taxon>
        <taxon>core Calosphace</taxon>
    </lineage>
</organism>
<comment type="caution">
    <text evidence="5">The sequence shown here is derived from an EMBL/GenBank/DDBJ whole genome shotgun (WGS) entry which is preliminary data.</text>
</comment>
<dbReference type="InterPro" id="IPR050258">
    <property type="entry name" value="Leguminous_Lectin"/>
</dbReference>
<evidence type="ECO:0000256" key="1">
    <source>
        <dbReference type="ARBA" id="ARBA00007606"/>
    </source>
</evidence>
<keyword evidence="2" id="KW-0430">Lectin</keyword>
<dbReference type="PIRSF" id="PIRSF002690">
    <property type="entry name" value="L-type_lectin_plant"/>
    <property type="match status" value="1"/>
</dbReference>
<reference evidence="5" key="1">
    <citation type="submission" date="2018-01" db="EMBL/GenBank/DDBJ databases">
        <authorList>
            <person name="Mao J.F."/>
        </authorList>
    </citation>
    <scope>NUCLEOTIDE SEQUENCE</scope>
    <source>
        <strain evidence="5">Huo1</strain>
        <tissue evidence="5">Leaf</tissue>
    </source>
</reference>
<comment type="similarity">
    <text evidence="1">Belongs to the leguminous lectin family.</text>
</comment>
<dbReference type="CDD" id="cd06899">
    <property type="entry name" value="lectin_legume_LecRK_Arcelin_ConA"/>
    <property type="match status" value="1"/>
</dbReference>
<dbReference type="PANTHER" id="PTHR32401:SF49">
    <property type="entry name" value="OS10G0129200 PROTEIN"/>
    <property type="match status" value="1"/>
</dbReference>
<dbReference type="Pfam" id="PF00139">
    <property type="entry name" value="Lectin_legB"/>
    <property type="match status" value="1"/>
</dbReference>
<protein>
    <recommendedName>
        <fullName evidence="4">Legume lectin domain-containing protein</fullName>
    </recommendedName>
</protein>
<dbReference type="PANTHER" id="PTHR32401">
    <property type="entry name" value="CONCANAVALIN A-LIKE LECTIN FAMILY PROTEIN"/>
    <property type="match status" value="1"/>
</dbReference>
<proteinExistence type="inferred from homology"/>
<keyword evidence="6" id="KW-1185">Reference proteome</keyword>
<evidence type="ECO:0000259" key="4">
    <source>
        <dbReference type="Pfam" id="PF00139"/>
    </source>
</evidence>
<dbReference type="InterPro" id="IPR013320">
    <property type="entry name" value="ConA-like_dom_sf"/>
</dbReference>
<evidence type="ECO:0000256" key="3">
    <source>
        <dbReference type="SAM" id="SignalP"/>
    </source>
</evidence>
<dbReference type="InterPro" id="IPR001220">
    <property type="entry name" value="Legume_lectin_dom"/>
</dbReference>
<feature type="signal peptide" evidence="3">
    <location>
        <begin position="1"/>
        <end position="27"/>
    </location>
</feature>
<dbReference type="SUPFAM" id="SSF49899">
    <property type="entry name" value="Concanavalin A-like lectins/glucanases"/>
    <property type="match status" value="1"/>
</dbReference>
<dbReference type="InterPro" id="IPR016363">
    <property type="entry name" value="L-lectin"/>
</dbReference>
<dbReference type="GO" id="GO:0030246">
    <property type="term" value="F:carbohydrate binding"/>
    <property type="evidence" value="ECO:0007669"/>
    <property type="project" value="UniProtKB-KW"/>
</dbReference>
<name>A0A8X8Y0X7_SALSN</name>
<accession>A0A8X8Y0X7</accession>
<feature type="chain" id="PRO_5036499625" description="Legume lectin domain-containing protein" evidence="3">
    <location>
        <begin position="28"/>
        <end position="261"/>
    </location>
</feature>
<evidence type="ECO:0000256" key="2">
    <source>
        <dbReference type="ARBA" id="ARBA00022734"/>
    </source>
</evidence>
<evidence type="ECO:0000313" key="5">
    <source>
        <dbReference type="EMBL" id="KAG6424185.1"/>
    </source>
</evidence>
<dbReference type="Gene3D" id="2.60.120.200">
    <property type="match status" value="1"/>
</dbReference>
<sequence>MAKLVQTLIPILPSIAIILAVANTACSQTTTFTYDFSGDHPKNHLTYQGDAHFPSETTHLRLTNPEPSQVGRALHPTPIQFWQTNGQIDFKTTINFIITPKEDKLPADGLAFFIAPAGSTIPVGSSGANLGIFNSSGIDPSVFAVEFDSHVNDPWDPNFRHVGIDIGSRISSNATEVGGAITGQRVSARINYAGATKKITVHVTAGEKAFHVSYEKNLSSFLPEKVQVGISASTGEETATHDVVSWYFSATMVNHKSSITI</sequence>
<keyword evidence="3" id="KW-0732">Signal</keyword>
<dbReference type="AlphaFoldDB" id="A0A8X8Y0X7"/>
<reference evidence="5" key="2">
    <citation type="submission" date="2020-08" db="EMBL/GenBank/DDBJ databases">
        <title>Plant Genome Project.</title>
        <authorList>
            <person name="Zhang R.-G."/>
        </authorList>
    </citation>
    <scope>NUCLEOTIDE SEQUENCE</scope>
    <source>
        <strain evidence="5">Huo1</strain>
        <tissue evidence="5">Leaf</tissue>
    </source>
</reference>
<dbReference type="EMBL" id="PNBA02000005">
    <property type="protein sequence ID" value="KAG6424185.1"/>
    <property type="molecule type" value="Genomic_DNA"/>
</dbReference>
<dbReference type="Proteomes" id="UP000298416">
    <property type="component" value="Unassembled WGS sequence"/>
</dbReference>
<evidence type="ECO:0000313" key="6">
    <source>
        <dbReference type="Proteomes" id="UP000298416"/>
    </source>
</evidence>